<accession>H2YCW2</accession>
<dbReference type="Pfam" id="PF09799">
    <property type="entry name" value="Transmemb_17"/>
    <property type="match status" value="1"/>
</dbReference>
<sequence>MSSSILDTQILSPNVRNTLTSISNRIFSPSEASKYDNLKNVLPGNTVSTNLPLQMAMYFNAFFFPWWIISICVMLTIKYTYLDPTYRVILIAILVIFSLVEGIRLFLGFVGNLQEKVPELFGFLLLTIVPQVPFLLFLLLNEFTIILPLERAVHIVQAVLLLIELISGSVAAKAITRQQATKFHLQQFVDLEHLPSDNVQEVYANPGATLLRRQNPRA</sequence>
<evidence type="ECO:0000256" key="7">
    <source>
        <dbReference type="SAM" id="Phobius"/>
    </source>
</evidence>
<dbReference type="eggNOG" id="KOG4694">
    <property type="taxonomic scope" value="Eukaryota"/>
</dbReference>
<dbReference type="Proteomes" id="UP000007875">
    <property type="component" value="Unassembled WGS sequence"/>
</dbReference>
<dbReference type="Ensembl" id="ENSCSAVT00000003208.1">
    <property type="protein sequence ID" value="ENSCSAVP00000003160.1"/>
    <property type="gene ID" value="ENSCSAVG00000001880.1"/>
</dbReference>
<keyword evidence="5 7" id="KW-0472">Membrane</keyword>
<organism evidence="8 9">
    <name type="scientific">Ciona savignyi</name>
    <name type="common">Pacific transparent sea squirt</name>
    <dbReference type="NCBI Taxonomy" id="51511"/>
    <lineage>
        <taxon>Eukaryota</taxon>
        <taxon>Metazoa</taxon>
        <taxon>Chordata</taxon>
        <taxon>Tunicata</taxon>
        <taxon>Ascidiacea</taxon>
        <taxon>Phlebobranchia</taxon>
        <taxon>Cionidae</taxon>
        <taxon>Ciona</taxon>
    </lineage>
</organism>
<dbReference type="OMA" id="LWWVSCI"/>
<keyword evidence="3 7" id="KW-0812">Transmembrane</keyword>
<evidence type="ECO:0000256" key="4">
    <source>
        <dbReference type="ARBA" id="ARBA00022989"/>
    </source>
</evidence>
<evidence type="ECO:0008006" key="10">
    <source>
        <dbReference type="Google" id="ProtNLM"/>
    </source>
</evidence>
<feature type="transmembrane region" description="Helical" evidence="7">
    <location>
        <begin position="121"/>
        <end position="140"/>
    </location>
</feature>
<dbReference type="InterPro" id="IPR019184">
    <property type="entry name" value="Uncharacterised_TM-17"/>
</dbReference>
<comment type="subcellular location">
    <subcellularLocation>
        <location evidence="1">Cell projection</location>
        <location evidence="1">Cilium</location>
    </subcellularLocation>
    <subcellularLocation>
        <location evidence="2">Membrane</location>
        <topology evidence="2">Multi-pass membrane protein</topology>
    </subcellularLocation>
</comment>
<dbReference type="PANTHER" id="PTHR13531:SF6">
    <property type="entry name" value="TMEM (HUMAN TRANSMEMBRANE PROTEIN) HOMOLOG"/>
    <property type="match status" value="1"/>
</dbReference>
<feature type="transmembrane region" description="Helical" evidence="7">
    <location>
        <begin position="152"/>
        <end position="172"/>
    </location>
</feature>
<evidence type="ECO:0000256" key="3">
    <source>
        <dbReference type="ARBA" id="ARBA00022692"/>
    </source>
</evidence>
<dbReference type="PANTHER" id="PTHR13531">
    <property type="entry name" value="GEO07735P1-RELATED-RELATED"/>
    <property type="match status" value="1"/>
</dbReference>
<dbReference type="HOGENOM" id="CLU_092836_0_0_1"/>
<keyword evidence="4 7" id="KW-1133">Transmembrane helix</keyword>
<reference evidence="8" key="2">
    <citation type="submission" date="2025-08" db="UniProtKB">
        <authorList>
            <consortium name="Ensembl"/>
        </authorList>
    </citation>
    <scope>IDENTIFICATION</scope>
</reference>
<evidence type="ECO:0000256" key="5">
    <source>
        <dbReference type="ARBA" id="ARBA00023136"/>
    </source>
</evidence>
<keyword evidence="6" id="KW-0966">Cell projection</keyword>
<keyword evidence="9" id="KW-1185">Reference proteome</keyword>
<reference evidence="9" key="1">
    <citation type="submission" date="2003-08" db="EMBL/GenBank/DDBJ databases">
        <authorList>
            <person name="Birren B."/>
            <person name="Nusbaum C."/>
            <person name="Abebe A."/>
            <person name="Abouelleil A."/>
            <person name="Adekoya E."/>
            <person name="Ait-zahra M."/>
            <person name="Allen N."/>
            <person name="Allen T."/>
            <person name="An P."/>
            <person name="Anderson M."/>
            <person name="Anderson S."/>
            <person name="Arachchi H."/>
            <person name="Armbruster J."/>
            <person name="Bachantsang P."/>
            <person name="Baldwin J."/>
            <person name="Barry A."/>
            <person name="Bayul T."/>
            <person name="Blitshsteyn B."/>
            <person name="Bloom T."/>
            <person name="Blye J."/>
            <person name="Boguslavskiy L."/>
            <person name="Borowsky M."/>
            <person name="Boukhgalter B."/>
            <person name="Brunache A."/>
            <person name="Butler J."/>
            <person name="Calixte N."/>
            <person name="Calvo S."/>
            <person name="Camarata J."/>
            <person name="Campo K."/>
            <person name="Chang J."/>
            <person name="Cheshatsang Y."/>
            <person name="Citroen M."/>
            <person name="Collymore A."/>
            <person name="Considine T."/>
            <person name="Cook A."/>
            <person name="Cooke P."/>
            <person name="Corum B."/>
            <person name="Cuomo C."/>
            <person name="David R."/>
            <person name="Dawoe T."/>
            <person name="Degray S."/>
            <person name="Dodge S."/>
            <person name="Dooley K."/>
            <person name="Dorje P."/>
            <person name="Dorjee K."/>
            <person name="Dorris L."/>
            <person name="Duffey N."/>
            <person name="Dupes A."/>
            <person name="Elkins T."/>
            <person name="Engels R."/>
            <person name="Erickson J."/>
            <person name="Farina A."/>
            <person name="Faro S."/>
            <person name="Ferreira P."/>
            <person name="Fischer H."/>
            <person name="Fitzgerald M."/>
            <person name="Foley K."/>
            <person name="Gage D."/>
            <person name="Galagan J."/>
            <person name="Gearin G."/>
            <person name="Gnerre S."/>
            <person name="Gnirke A."/>
            <person name="Goyette A."/>
            <person name="Graham J."/>
            <person name="Grandbois E."/>
            <person name="Gyaltsen K."/>
            <person name="Hafez N."/>
            <person name="Hagopian D."/>
            <person name="Hagos B."/>
            <person name="Hall J."/>
            <person name="Hatcher B."/>
            <person name="Heller A."/>
            <person name="Higgins H."/>
            <person name="Honan T."/>
            <person name="Horn A."/>
            <person name="Houde N."/>
            <person name="Hughes L."/>
            <person name="Hulme W."/>
            <person name="Husby E."/>
            <person name="Iliev I."/>
            <person name="Jaffe D."/>
            <person name="Jones C."/>
            <person name="Kamal M."/>
            <person name="Kamat A."/>
            <person name="Kamvysselis M."/>
            <person name="Karlsson E."/>
            <person name="Kells C."/>
            <person name="Kieu A."/>
            <person name="Kisner P."/>
            <person name="Kodira C."/>
            <person name="Kulbokas E."/>
            <person name="Labutti K."/>
            <person name="Lama D."/>
            <person name="Landers T."/>
            <person name="Leger J."/>
            <person name="Levine S."/>
            <person name="Lewis D."/>
            <person name="Lewis T."/>
            <person name="Lindblad-toh K."/>
            <person name="Liu X."/>
            <person name="Lokyitsang T."/>
            <person name="Lokyitsang Y."/>
            <person name="Lucien O."/>
            <person name="Lui A."/>
            <person name="Ma L.J."/>
            <person name="Mabbitt R."/>
            <person name="Macdonald J."/>
            <person name="Maclean C."/>
            <person name="Major J."/>
            <person name="Manning J."/>
            <person name="Marabella R."/>
            <person name="Maru K."/>
            <person name="Matthews C."/>
            <person name="Mauceli E."/>
            <person name="Mccarthy M."/>
            <person name="Mcdonough S."/>
            <person name="Mcghee T."/>
            <person name="Meldrim J."/>
            <person name="Meneus L."/>
            <person name="Mesirov J."/>
            <person name="Mihalev A."/>
            <person name="Mihova T."/>
            <person name="Mikkelsen T."/>
            <person name="Mlenga V."/>
            <person name="Moru K."/>
            <person name="Mozes J."/>
            <person name="Mulrain L."/>
            <person name="Munson G."/>
            <person name="Naylor J."/>
            <person name="Newes C."/>
            <person name="Nguyen C."/>
            <person name="Nguyen N."/>
            <person name="Nguyen T."/>
            <person name="Nicol R."/>
            <person name="Nielsen C."/>
            <person name="Nizzari M."/>
            <person name="Norbu C."/>
            <person name="Norbu N."/>
            <person name="O'donnell P."/>
            <person name="Okoawo O."/>
            <person name="O'leary S."/>
            <person name="Omotosho B."/>
            <person name="O'neill K."/>
            <person name="Osman S."/>
            <person name="Parker S."/>
            <person name="Perrin D."/>
            <person name="Phunkhang P."/>
            <person name="Piqani B."/>
            <person name="Purcell S."/>
            <person name="Rachupka T."/>
            <person name="Ramasamy U."/>
            <person name="Rameau R."/>
            <person name="Ray V."/>
            <person name="Raymond C."/>
            <person name="Retta R."/>
            <person name="Richardson S."/>
            <person name="Rise C."/>
            <person name="Rodriguez J."/>
            <person name="Rogers J."/>
            <person name="Rogov P."/>
            <person name="Rutman M."/>
            <person name="Schupbach R."/>
            <person name="Seaman C."/>
            <person name="Settipalli S."/>
            <person name="Sharpe T."/>
            <person name="Sheridan J."/>
            <person name="Sherpa N."/>
            <person name="Shi J."/>
            <person name="Smirnov S."/>
            <person name="Smith C."/>
            <person name="Sougnez C."/>
            <person name="Spencer B."/>
            <person name="Stalker J."/>
            <person name="Stange-thomann N."/>
            <person name="Stavropoulos S."/>
            <person name="Stetson K."/>
            <person name="Stone C."/>
            <person name="Stone S."/>
            <person name="Stubbs M."/>
            <person name="Talamas J."/>
            <person name="Tchuinga P."/>
            <person name="Tenzing P."/>
            <person name="Tesfaye S."/>
            <person name="Theodore J."/>
            <person name="Thoulutsang Y."/>
            <person name="Topham K."/>
            <person name="Towey S."/>
            <person name="Tsamla T."/>
            <person name="Tsomo N."/>
            <person name="Vallee D."/>
            <person name="Vassiliev H."/>
            <person name="Venkataraman V."/>
            <person name="Vinson J."/>
            <person name="Vo A."/>
            <person name="Wade C."/>
            <person name="Wang S."/>
            <person name="Wangchuk T."/>
            <person name="Wangdi T."/>
            <person name="Whittaker C."/>
            <person name="Wilkinson J."/>
            <person name="Wu Y."/>
            <person name="Wyman D."/>
            <person name="Yadav S."/>
            <person name="Yang S."/>
            <person name="Yang X."/>
            <person name="Yeager S."/>
            <person name="Yee E."/>
            <person name="Young G."/>
            <person name="Zainoun J."/>
            <person name="Zembeck L."/>
            <person name="Zimmer A."/>
            <person name="Zody M."/>
            <person name="Lander E."/>
        </authorList>
    </citation>
    <scope>NUCLEOTIDE SEQUENCE [LARGE SCALE GENOMIC DNA]</scope>
</reference>
<evidence type="ECO:0000256" key="1">
    <source>
        <dbReference type="ARBA" id="ARBA00004138"/>
    </source>
</evidence>
<proteinExistence type="predicted"/>
<dbReference type="STRING" id="51511.ENSCSAVP00000003160"/>
<dbReference type="AlphaFoldDB" id="H2YCW2"/>
<protein>
    <recommendedName>
        <fullName evidence="10">Transmembrane protein 17</fullName>
    </recommendedName>
</protein>
<evidence type="ECO:0000256" key="2">
    <source>
        <dbReference type="ARBA" id="ARBA00004141"/>
    </source>
</evidence>
<reference evidence="8" key="3">
    <citation type="submission" date="2025-09" db="UniProtKB">
        <authorList>
            <consortium name="Ensembl"/>
        </authorList>
    </citation>
    <scope>IDENTIFICATION</scope>
</reference>
<feature type="transmembrane region" description="Helical" evidence="7">
    <location>
        <begin position="89"/>
        <end position="109"/>
    </location>
</feature>
<dbReference type="InParanoid" id="H2YCW2"/>
<evidence type="ECO:0000313" key="8">
    <source>
        <dbReference type="Ensembl" id="ENSCSAVP00000003160.1"/>
    </source>
</evidence>
<dbReference type="GeneTree" id="ENSGT00940000153899"/>
<name>H2YCW2_CIOSA</name>
<evidence type="ECO:0000256" key="6">
    <source>
        <dbReference type="ARBA" id="ARBA00023273"/>
    </source>
</evidence>
<dbReference type="GO" id="GO:1905515">
    <property type="term" value="P:non-motile cilium assembly"/>
    <property type="evidence" value="ECO:0007669"/>
    <property type="project" value="TreeGrafter"/>
</dbReference>
<feature type="transmembrane region" description="Helical" evidence="7">
    <location>
        <begin position="57"/>
        <end position="77"/>
    </location>
</feature>
<dbReference type="GO" id="GO:0035869">
    <property type="term" value="C:ciliary transition zone"/>
    <property type="evidence" value="ECO:0007669"/>
    <property type="project" value="TreeGrafter"/>
</dbReference>
<dbReference type="GO" id="GO:0016020">
    <property type="term" value="C:membrane"/>
    <property type="evidence" value="ECO:0007669"/>
    <property type="project" value="UniProtKB-SubCell"/>
</dbReference>
<evidence type="ECO:0000313" key="9">
    <source>
        <dbReference type="Proteomes" id="UP000007875"/>
    </source>
</evidence>